<dbReference type="RefSeq" id="WP_241663183.1">
    <property type="nucleotide sequence ID" value="NZ_QBEW01000106.1"/>
</dbReference>
<keyword evidence="4" id="KW-1185">Reference proteome</keyword>
<dbReference type="Proteomes" id="UP000280791">
    <property type="component" value="Unassembled WGS sequence"/>
</dbReference>
<dbReference type="AlphaFoldDB" id="A0A497YHE8"/>
<feature type="domain" description="PDZ" evidence="2">
    <location>
        <begin position="271"/>
        <end position="348"/>
    </location>
</feature>
<dbReference type="Pfam" id="PF17820">
    <property type="entry name" value="PDZ_6"/>
    <property type="match status" value="1"/>
</dbReference>
<dbReference type="InterPro" id="IPR041489">
    <property type="entry name" value="PDZ_6"/>
</dbReference>
<dbReference type="EMBL" id="RCCP01000001">
    <property type="protein sequence ID" value="RLJ90387.1"/>
    <property type="molecule type" value="Genomic_DNA"/>
</dbReference>
<feature type="transmembrane region" description="Helical" evidence="1">
    <location>
        <begin position="54"/>
        <end position="74"/>
    </location>
</feature>
<reference evidence="3 4" key="1">
    <citation type="submission" date="2018-10" db="EMBL/GenBank/DDBJ databases">
        <title>Genomic Encyclopedia of Type Strains, Phase IV (KMG-IV): sequencing the most valuable type-strain genomes for metagenomic binning, comparative biology and taxonomic classification.</title>
        <authorList>
            <person name="Goeker M."/>
        </authorList>
    </citation>
    <scope>NUCLEOTIDE SEQUENCE [LARGE SCALE GENOMIC DNA]</scope>
    <source>
        <strain evidence="3 4">DSM 20549</strain>
    </source>
</reference>
<feature type="transmembrane region" description="Helical" evidence="1">
    <location>
        <begin position="102"/>
        <end position="119"/>
    </location>
</feature>
<comment type="caution">
    <text evidence="3">The sequence shown here is derived from an EMBL/GenBank/DDBJ whole genome shotgun (WGS) entry which is preliminary data.</text>
</comment>
<feature type="transmembrane region" description="Helical" evidence="1">
    <location>
        <begin position="271"/>
        <end position="289"/>
    </location>
</feature>
<organism evidence="3 4">
    <name type="scientific">Planococcus citreus</name>
    <dbReference type="NCBI Taxonomy" id="1373"/>
    <lineage>
        <taxon>Bacteria</taxon>
        <taxon>Bacillati</taxon>
        <taxon>Bacillota</taxon>
        <taxon>Bacilli</taxon>
        <taxon>Bacillales</taxon>
        <taxon>Caryophanaceae</taxon>
        <taxon>Planococcus</taxon>
    </lineage>
</organism>
<feature type="transmembrane region" description="Helical" evidence="1">
    <location>
        <begin position="248"/>
        <end position="265"/>
    </location>
</feature>
<gene>
    <name evidence="3" type="ORF">DFR62_0531</name>
</gene>
<accession>A0A497YHE8</accession>
<dbReference type="Gene3D" id="2.30.42.10">
    <property type="match status" value="1"/>
</dbReference>
<evidence type="ECO:0000256" key="1">
    <source>
        <dbReference type="SAM" id="Phobius"/>
    </source>
</evidence>
<feature type="transmembrane region" description="Helical" evidence="1">
    <location>
        <begin position="6"/>
        <end position="33"/>
    </location>
</feature>
<evidence type="ECO:0000259" key="2">
    <source>
        <dbReference type="PROSITE" id="PS50106"/>
    </source>
</evidence>
<keyword evidence="1" id="KW-0472">Membrane</keyword>
<feature type="transmembrane region" description="Helical" evidence="1">
    <location>
        <begin position="139"/>
        <end position="158"/>
    </location>
</feature>
<dbReference type="SUPFAM" id="SSF50156">
    <property type="entry name" value="PDZ domain-like"/>
    <property type="match status" value="1"/>
</dbReference>
<name>A0A497YHE8_9BACL</name>
<sequence>MLTDFLMAIAMFFLNPVFYVALFAATMLGYFRVKKERRIFRTRIVYGGTEFKRLLKDGWLYALILSVIVAAAGLAVPMEWLIALSIVSIIVMLTGFYHLASFVYLAGAAALVVWLFEANDWVINLGFAEMTGRGLSDGWLISVALIAGLLLFIESRMVEKSAAAAASPRLHKSARGLRAAAYISRRLWLIPAVLVVPGEMISEYAPYWPQLPIGETAFSFILFPLVFGFQGRSKRTLPVYLYPKIAKSVAWSAVLTIVLALFGFLWQPMAIIALAAGALFRLGISLFYAQKERSGNYTVTPQAQGVMIIDVLPGSPAEKMGLVRGEIIRKVNGTTVTNETELYEAIQLNAAHCRLEVIDHNLEMRLRQHVVFRHDHHRLGLLIVE</sequence>
<keyword evidence="1" id="KW-0812">Transmembrane</keyword>
<dbReference type="PROSITE" id="PS50106">
    <property type="entry name" value="PDZ"/>
    <property type="match status" value="1"/>
</dbReference>
<dbReference type="InterPro" id="IPR001478">
    <property type="entry name" value="PDZ"/>
</dbReference>
<dbReference type="InterPro" id="IPR036034">
    <property type="entry name" value="PDZ_sf"/>
</dbReference>
<proteinExistence type="predicted"/>
<evidence type="ECO:0000313" key="4">
    <source>
        <dbReference type="Proteomes" id="UP000280791"/>
    </source>
</evidence>
<evidence type="ECO:0000313" key="3">
    <source>
        <dbReference type="EMBL" id="RLJ90387.1"/>
    </source>
</evidence>
<feature type="transmembrane region" description="Helical" evidence="1">
    <location>
        <begin position="207"/>
        <end position="227"/>
    </location>
</feature>
<keyword evidence="1" id="KW-1133">Transmembrane helix</keyword>
<protein>
    <submittedName>
        <fullName evidence="3">PDZ domain-containing protein</fullName>
    </submittedName>
</protein>
<dbReference type="SMART" id="SM00228">
    <property type="entry name" value="PDZ"/>
    <property type="match status" value="1"/>
</dbReference>